<feature type="domain" description="Calcineurin-like phosphoesterase" evidence="2">
    <location>
        <begin position="207"/>
        <end position="375"/>
    </location>
</feature>
<evidence type="ECO:0000259" key="2">
    <source>
        <dbReference type="Pfam" id="PF00149"/>
    </source>
</evidence>
<dbReference type="EMBL" id="QNUK01000191">
    <property type="protein sequence ID" value="KAF5898695.1"/>
    <property type="molecule type" value="Genomic_DNA"/>
</dbReference>
<keyword evidence="1" id="KW-1133">Transmembrane helix</keyword>
<dbReference type="OrthoDB" id="783096at2759"/>
<dbReference type="CDD" id="cd07385">
    <property type="entry name" value="MPP_YkuE_C"/>
    <property type="match status" value="1"/>
</dbReference>
<dbReference type="PANTHER" id="PTHR31302">
    <property type="entry name" value="TRANSMEMBRANE PROTEIN WITH METALLOPHOSPHOESTERASE DOMAIN-RELATED"/>
    <property type="match status" value="1"/>
</dbReference>
<dbReference type="SUPFAM" id="SSF56300">
    <property type="entry name" value="Metallo-dependent phosphatases"/>
    <property type="match status" value="1"/>
</dbReference>
<keyword evidence="1" id="KW-0472">Membrane</keyword>
<dbReference type="InterPro" id="IPR004843">
    <property type="entry name" value="Calcineurin-like_PHP"/>
</dbReference>
<feature type="transmembrane region" description="Helical" evidence="1">
    <location>
        <begin position="12"/>
        <end position="31"/>
    </location>
</feature>
<name>A0A8J4XDI8_CLAMG</name>
<evidence type="ECO:0000313" key="3">
    <source>
        <dbReference type="EMBL" id="KAF5898695.1"/>
    </source>
</evidence>
<sequence length="376" mass="41355">MFGFSRLSAEGKVGVATGVVCFSILISRTVLSDRVDVGARARLFRAQFILLINSVLLLGSLYIWKRVVTRLCGARLAAAASSRAWAHRCWRAAVLLFLALAHCSYLSMFYLVGTEPHWLSLLSFSCLGAYVILIFFLMVFGCASRMLQMFTKGSVMAVSSSVRQTVLALMMTALLVVYGLLNAMQPPQVVEVEVPLEKLPASMHGLKLVLLSDIHLGPTVGRSQLQRVVTMVNKLEPDVVAIVGDLTDSQVTHLRTAAEPLGLLSPRLGSYFATGNHDYYTADVDNWFEFLRLKGIEPLHNSHARVFRPGQAQDWICLAGIDDLEATMLRYPGHGMDVEKALSGCSKEHPVVLLAHQPHAAKQALQQRPDINLVLS</sequence>
<feature type="transmembrane region" description="Helical" evidence="1">
    <location>
        <begin position="118"/>
        <end position="140"/>
    </location>
</feature>
<dbReference type="Pfam" id="PF00149">
    <property type="entry name" value="Metallophos"/>
    <property type="match status" value="1"/>
</dbReference>
<dbReference type="Proteomes" id="UP000727407">
    <property type="component" value="Unassembled WGS sequence"/>
</dbReference>
<dbReference type="Gene3D" id="3.60.21.10">
    <property type="match status" value="1"/>
</dbReference>
<protein>
    <submittedName>
        <fullName evidence="3">Transmembrane protein with metallophosphoesterase domain</fullName>
    </submittedName>
</protein>
<feature type="non-terminal residue" evidence="3">
    <location>
        <position position="1"/>
    </location>
</feature>
<feature type="transmembrane region" description="Helical" evidence="1">
    <location>
        <begin position="161"/>
        <end position="181"/>
    </location>
</feature>
<evidence type="ECO:0000256" key="1">
    <source>
        <dbReference type="SAM" id="Phobius"/>
    </source>
</evidence>
<feature type="transmembrane region" description="Helical" evidence="1">
    <location>
        <begin position="43"/>
        <end position="64"/>
    </location>
</feature>
<proteinExistence type="predicted"/>
<organism evidence="3 4">
    <name type="scientific">Clarias magur</name>
    <name type="common">Asian catfish</name>
    <name type="synonym">Macropteronotus magur</name>
    <dbReference type="NCBI Taxonomy" id="1594786"/>
    <lineage>
        <taxon>Eukaryota</taxon>
        <taxon>Metazoa</taxon>
        <taxon>Chordata</taxon>
        <taxon>Craniata</taxon>
        <taxon>Vertebrata</taxon>
        <taxon>Euteleostomi</taxon>
        <taxon>Actinopterygii</taxon>
        <taxon>Neopterygii</taxon>
        <taxon>Teleostei</taxon>
        <taxon>Ostariophysi</taxon>
        <taxon>Siluriformes</taxon>
        <taxon>Clariidae</taxon>
        <taxon>Clarias</taxon>
    </lineage>
</organism>
<evidence type="ECO:0000313" key="4">
    <source>
        <dbReference type="Proteomes" id="UP000727407"/>
    </source>
</evidence>
<dbReference type="InterPro" id="IPR051158">
    <property type="entry name" value="Metallophosphoesterase_sf"/>
</dbReference>
<feature type="transmembrane region" description="Helical" evidence="1">
    <location>
        <begin position="92"/>
        <end position="112"/>
    </location>
</feature>
<dbReference type="InterPro" id="IPR029052">
    <property type="entry name" value="Metallo-depent_PP-like"/>
</dbReference>
<keyword evidence="4" id="KW-1185">Reference proteome</keyword>
<keyword evidence="1 3" id="KW-0812">Transmembrane</keyword>
<dbReference type="GO" id="GO:0016787">
    <property type="term" value="F:hydrolase activity"/>
    <property type="evidence" value="ECO:0007669"/>
    <property type="project" value="InterPro"/>
</dbReference>
<accession>A0A8J4XDI8</accession>
<reference evidence="3" key="1">
    <citation type="submission" date="2020-07" db="EMBL/GenBank/DDBJ databases">
        <title>Clarias magur genome sequencing, assembly and annotation.</title>
        <authorList>
            <person name="Kushwaha B."/>
            <person name="Kumar R."/>
            <person name="Das P."/>
            <person name="Joshi C.G."/>
            <person name="Kumar D."/>
            <person name="Nagpure N.S."/>
            <person name="Pandey M."/>
            <person name="Agarwal S."/>
            <person name="Srivastava S."/>
            <person name="Singh M."/>
            <person name="Sahoo L."/>
            <person name="Jayasankar P."/>
            <person name="Meher P.K."/>
            <person name="Koringa P.G."/>
            <person name="Iquebal M.A."/>
            <person name="Das S.P."/>
            <person name="Bit A."/>
            <person name="Patnaik S."/>
            <person name="Patel N."/>
            <person name="Shah T.M."/>
            <person name="Hinsu A."/>
            <person name="Jena J.K."/>
        </authorList>
    </citation>
    <scope>NUCLEOTIDE SEQUENCE</scope>
    <source>
        <strain evidence="3">CIFAMagur01</strain>
        <tissue evidence="3">Testis</tissue>
    </source>
</reference>
<gene>
    <name evidence="3" type="primary">tmppe</name>
    <name evidence="3" type="ORF">DAT39_011609</name>
</gene>
<comment type="caution">
    <text evidence="3">The sequence shown here is derived from an EMBL/GenBank/DDBJ whole genome shotgun (WGS) entry which is preliminary data.</text>
</comment>
<dbReference type="AlphaFoldDB" id="A0A8J4XDI8"/>
<dbReference type="PANTHER" id="PTHR31302:SF0">
    <property type="entry name" value="TRANSMEMBRANE PROTEIN WITH METALLOPHOSPHOESTERASE DOMAIN"/>
    <property type="match status" value="1"/>
</dbReference>